<comment type="caution">
    <text evidence="2">The sequence shown here is derived from an EMBL/GenBank/DDBJ whole genome shotgun (WGS) entry which is preliminary data.</text>
</comment>
<proteinExistence type="predicted"/>
<feature type="compositionally biased region" description="Basic and acidic residues" evidence="1">
    <location>
        <begin position="8"/>
        <end position="25"/>
    </location>
</feature>
<dbReference type="AlphaFoldDB" id="A0AAV4PKB2"/>
<keyword evidence="3" id="KW-1185">Reference proteome</keyword>
<accession>A0AAV4PKB2</accession>
<evidence type="ECO:0000256" key="1">
    <source>
        <dbReference type="SAM" id="MobiDB-lite"/>
    </source>
</evidence>
<name>A0AAV4PKB2_CAEEX</name>
<gene>
    <name evidence="2" type="ORF">CEXT_738681</name>
</gene>
<sequence length="73" mass="8668">MTTMSFSREYESAQEECRQLEHQTDQQESQTQLPLISLQMLHQVPFGKICFKWSKKCKRISFHLSSKSMQITQ</sequence>
<dbReference type="Proteomes" id="UP001054945">
    <property type="component" value="Unassembled WGS sequence"/>
</dbReference>
<evidence type="ECO:0000313" key="2">
    <source>
        <dbReference type="EMBL" id="GIX97822.1"/>
    </source>
</evidence>
<evidence type="ECO:0000313" key="3">
    <source>
        <dbReference type="Proteomes" id="UP001054945"/>
    </source>
</evidence>
<organism evidence="2 3">
    <name type="scientific">Caerostris extrusa</name>
    <name type="common">Bark spider</name>
    <name type="synonym">Caerostris bankana</name>
    <dbReference type="NCBI Taxonomy" id="172846"/>
    <lineage>
        <taxon>Eukaryota</taxon>
        <taxon>Metazoa</taxon>
        <taxon>Ecdysozoa</taxon>
        <taxon>Arthropoda</taxon>
        <taxon>Chelicerata</taxon>
        <taxon>Arachnida</taxon>
        <taxon>Araneae</taxon>
        <taxon>Araneomorphae</taxon>
        <taxon>Entelegynae</taxon>
        <taxon>Araneoidea</taxon>
        <taxon>Araneidae</taxon>
        <taxon>Caerostris</taxon>
    </lineage>
</organism>
<dbReference type="EMBL" id="BPLR01004823">
    <property type="protein sequence ID" value="GIX97822.1"/>
    <property type="molecule type" value="Genomic_DNA"/>
</dbReference>
<reference evidence="2 3" key="1">
    <citation type="submission" date="2021-06" db="EMBL/GenBank/DDBJ databases">
        <title>Caerostris extrusa draft genome.</title>
        <authorList>
            <person name="Kono N."/>
            <person name="Arakawa K."/>
        </authorList>
    </citation>
    <scope>NUCLEOTIDE SEQUENCE [LARGE SCALE GENOMIC DNA]</scope>
</reference>
<protein>
    <submittedName>
        <fullName evidence="2">Uncharacterized protein</fullName>
    </submittedName>
</protein>
<feature type="region of interest" description="Disordered" evidence="1">
    <location>
        <begin position="1"/>
        <end position="28"/>
    </location>
</feature>